<reference evidence="3" key="1">
    <citation type="journal article" date="2014" name="Int. J. Syst. Evol. Microbiol.">
        <title>Complete genome sequence of Corynebacterium casei LMG S-19264T (=DSM 44701T), isolated from a smear-ripened cheese.</title>
        <authorList>
            <consortium name="US DOE Joint Genome Institute (JGI-PGF)"/>
            <person name="Walter F."/>
            <person name="Albersmeier A."/>
            <person name="Kalinowski J."/>
            <person name="Ruckert C."/>
        </authorList>
    </citation>
    <scope>NUCLEOTIDE SEQUENCE</scope>
    <source>
        <strain evidence="3">CGMCC 1.7086</strain>
    </source>
</reference>
<evidence type="ECO:0000256" key="1">
    <source>
        <dbReference type="SAM" id="Phobius"/>
    </source>
</evidence>
<evidence type="ECO:0000259" key="2">
    <source>
        <dbReference type="Pfam" id="PF00892"/>
    </source>
</evidence>
<comment type="caution">
    <text evidence="3">The sequence shown here is derived from an EMBL/GenBank/DDBJ whole genome shotgun (WGS) entry which is preliminary data.</text>
</comment>
<dbReference type="EMBL" id="BMLS01000005">
    <property type="protein sequence ID" value="GGO72694.1"/>
    <property type="molecule type" value="Genomic_DNA"/>
</dbReference>
<dbReference type="InterPro" id="IPR000620">
    <property type="entry name" value="EamA_dom"/>
</dbReference>
<dbReference type="AlphaFoldDB" id="A0A917Z367"/>
<keyword evidence="1" id="KW-0812">Transmembrane</keyword>
<sequence length="116" mass="12059">MILASLGMALYQSLAYYAAHTVSASFIGIIASVIPLLTLVLNVPLLSHRLILGIVMGSLLSFAGIPASVFAPNLWILAVKHLGAGTASVFMNLAPVFTLAIAVCVHSAGGDKREVE</sequence>
<feature type="transmembrane region" description="Helical" evidence="1">
    <location>
        <begin position="25"/>
        <end position="43"/>
    </location>
</feature>
<dbReference type="RefSeq" id="WP_229702246.1">
    <property type="nucleotide sequence ID" value="NZ_BMLS01000005.1"/>
</dbReference>
<feature type="transmembrane region" description="Helical" evidence="1">
    <location>
        <begin position="50"/>
        <end position="70"/>
    </location>
</feature>
<dbReference type="InterPro" id="IPR037185">
    <property type="entry name" value="EmrE-like"/>
</dbReference>
<dbReference type="GO" id="GO:0016020">
    <property type="term" value="C:membrane"/>
    <property type="evidence" value="ECO:0007669"/>
    <property type="project" value="InterPro"/>
</dbReference>
<proteinExistence type="predicted"/>
<gene>
    <name evidence="3" type="ORF">GCM10010982_31430</name>
</gene>
<feature type="domain" description="EamA" evidence="2">
    <location>
        <begin position="2"/>
        <end position="65"/>
    </location>
</feature>
<reference evidence="3" key="2">
    <citation type="submission" date="2020-09" db="EMBL/GenBank/DDBJ databases">
        <authorList>
            <person name="Sun Q."/>
            <person name="Zhou Y."/>
        </authorList>
    </citation>
    <scope>NUCLEOTIDE SEQUENCE</scope>
    <source>
        <strain evidence="3">CGMCC 1.7086</strain>
    </source>
</reference>
<name>A0A917Z367_9ALTE</name>
<feature type="transmembrane region" description="Helical" evidence="1">
    <location>
        <begin position="82"/>
        <end position="105"/>
    </location>
</feature>
<dbReference type="Pfam" id="PF00892">
    <property type="entry name" value="EamA"/>
    <property type="match status" value="1"/>
</dbReference>
<protein>
    <recommendedName>
        <fullName evidence="2">EamA domain-containing protein</fullName>
    </recommendedName>
</protein>
<accession>A0A917Z367</accession>
<keyword evidence="1" id="KW-0472">Membrane</keyword>
<evidence type="ECO:0000313" key="4">
    <source>
        <dbReference type="Proteomes" id="UP000606935"/>
    </source>
</evidence>
<keyword evidence="4" id="KW-1185">Reference proteome</keyword>
<organism evidence="3 4">
    <name type="scientific">Bowmanella pacifica</name>
    <dbReference type="NCBI Taxonomy" id="502051"/>
    <lineage>
        <taxon>Bacteria</taxon>
        <taxon>Pseudomonadati</taxon>
        <taxon>Pseudomonadota</taxon>
        <taxon>Gammaproteobacteria</taxon>
        <taxon>Alteromonadales</taxon>
        <taxon>Alteromonadaceae</taxon>
        <taxon>Bowmanella</taxon>
    </lineage>
</organism>
<evidence type="ECO:0000313" key="3">
    <source>
        <dbReference type="EMBL" id="GGO72694.1"/>
    </source>
</evidence>
<dbReference type="SUPFAM" id="SSF103481">
    <property type="entry name" value="Multidrug resistance efflux transporter EmrE"/>
    <property type="match status" value="2"/>
</dbReference>
<keyword evidence="1" id="KW-1133">Transmembrane helix</keyword>
<dbReference type="Proteomes" id="UP000606935">
    <property type="component" value="Unassembled WGS sequence"/>
</dbReference>